<dbReference type="GO" id="GO:0003700">
    <property type="term" value="F:DNA-binding transcription factor activity"/>
    <property type="evidence" value="ECO:0007669"/>
    <property type="project" value="InterPro"/>
</dbReference>
<comment type="similarity">
    <text evidence="1">Belongs to the LysR transcriptional regulatory family.</text>
</comment>
<keyword evidence="4" id="KW-0804">Transcription</keyword>
<dbReference type="SUPFAM" id="SSF53850">
    <property type="entry name" value="Periplasmic binding protein-like II"/>
    <property type="match status" value="1"/>
</dbReference>
<proteinExistence type="inferred from homology"/>
<evidence type="ECO:0000256" key="3">
    <source>
        <dbReference type="ARBA" id="ARBA00023125"/>
    </source>
</evidence>
<dbReference type="InterPro" id="IPR058163">
    <property type="entry name" value="LysR-type_TF_proteobact-type"/>
</dbReference>
<dbReference type="PROSITE" id="PS50931">
    <property type="entry name" value="HTH_LYSR"/>
    <property type="match status" value="1"/>
</dbReference>
<dbReference type="GO" id="GO:0043565">
    <property type="term" value="F:sequence-specific DNA binding"/>
    <property type="evidence" value="ECO:0007669"/>
    <property type="project" value="TreeGrafter"/>
</dbReference>
<dbReference type="InterPro" id="IPR005119">
    <property type="entry name" value="LysR_subst-bd"/>
</dbReference>
<keyword evidence="3" id="KW-0238">DNA-binding</keyword>
<dbReference type="Gene3D" id="1.10.10.10">
    <property type="entry name" value="Winged helix-like DNA-binding domain superfamily/Winged helix DNA-binding domain"/>
    <property type="match status" value="1"/>
</dbReference>
<evidence type="ECO:0000256" key="2">
    <source>
        <dbReference type="ARBA" id="ARBA00023015"/>
    </source>
</evidence>
<dbReference type="InterPro" id="IPR036388">
    <property type="entry name" value="WH-like_DNA-bd_sf"/>
</dbReference>
<dbReference type="GO" id="GO:0006351">
    <property type="term" value="P:DNA-templated transcription"/>
    <property type="evidence" value="ECO:0007669"/>
    <property type="project" value="TreeGrafter"/>
</dbReference>
<reference evidence="5 6" key="1">
    <citation type="submission" date="2015-03" db="EMBL/GenBank/DDBJ databases">
        <authorList>
            <person name="McCorrison J."/>
            <person name="Sanka R."/>
            <person name="Adams M."/>
            <person name="Brinkac L."/>
            <person name="Nierman W."/>
            <person name="Sutton G."/>
            <person name="Nelson K."/>
            <person name="Kiedrowski L."/>
            <person name="Guerrero D."/>
            <person name="Bonomo R."/>
        </authorList>
    </citation>
    <scope>NUCLEOTIDE SEQUENCE [LARGE SCALE GENOMIC DNA]</scope>
    <source>
        <strain evidence="5 6">39373</strain>
    </source>
</reference>
<name>A0A837FFT2_9ENTR</name>
<dbReference type="Gene3D" id="3.40.190.290">
    <property type="match status" value="1"/>
</dbReference>
<dbReference type="PANTHER" id="PTHR30537:SF35">
    <property type="entry name" value="TRANSCRIPTIONAL REGULATORY PROTEIN"/>
    <property type="match status" value="1"/>
</dbReference>
<evidence type="ECO:0000256" key="1">
    <source>
        <dbReference type="ARBA" id="ARBA00009437"/>
    </source>
</evidence>
<evidence type="ECO:0000313" key="6">
    <source>
        <dbReference type="Proteomes" id="UP000033679"/>
    </source>
</evidence>
<dbReference type="PANTHER" id="PTHR30537">
    <property type="entry name" value="HTH-TYPE TRANSCRIPTIONAL REGULATOR"/>
    <property type="match status" value="1"/>
</dbReference>
<sequence>MEVKMDRVIAAQVYNRICELGSLSAAARALGISRPMVSRYLEQMEKWAGARLVNRSTRKLTLTAAGEKVLQKTRTLSQISQEIEDQSVKDLPSGTLRVACAHFTAMHIIVPVLPDLLQRYPQLRIELDVNNHPVSLVGERIDVAIRITDNPEPGMIARRLGECRSVLCASPHYLASRGVPVQLEDLSRHNCLHYSFFAGQSWRFLTPEGESVTTAVSGNLSASISSLLMEAAINHCGIAMLPEREADAALRQGSLVPVLGAFTPKPIGIFGIYQSRDYQPAAQRVFLDALANHLATRSD</sequence>
<dbReference type="CDD" id="cd08422">
    <property type="entry name" value="PBP2_CrgA_like"/>
    <property type="match status" value="1"/>
</dbReference>
<dbReference type="Proteomes" id="UP000033679">
    <property type="component" value="Unassembled WGS sequence"/>
</dbReference>
<dbReference type="SUPFAM" id="SSF46785">
    <property type="entry name" value="Winged helix' DNA-binding domain"/>
    <property type="match status" value="1"/>
</dbReference>
<dbReference type="EMBL" id="JZYN01000011">
    <property type="protein sequence ID" value="KJM68085.1"/>
    <property type="molecule type" value="Genomic_DNA"/>
</dbReference>
<organism evidence="5 6">
    <name type="scientific">Enterobacter hormaechei subsp. xiangfangensis</name>
    <dbReference type="NCBI Taxonomy" id="1296536"/>
    <lineage>
        <taxon>Bacteria</taxon>
        <taxon>Pseudomonadati</taxon>
        <taxon>Pseudomonadota</taxon>
        <taxon>Gammaproteobacteria</taxon>
        <taxon>Enterobacterales</taxon>
        <taxon>Enterobacteriaceae</taxon>
        <taxon>Enterobacter</taxon>
        <taxon>Enterobacter cloacae complex</taxon>
    </lineage>
</organism>
<evidence type="ECO:0000313" key="5">
    <source>
        <dbReference type="EMBL" id="KJM68085.1"/>
    </source>
</evidence>
<evidence type="ECO:0000256" key="4">
    <source>
        <dbReference type="ARBA" id="ARBA00023163"/>
    </source>
</evidence>
<dbReference type="InterPro" id="IPR036390">
    <property type="entry name" value="WH_DNA-bd_sf"/>
</dbReference>
<accession>A0A837FFT2</accession>
<dbReference type="Pfam" id="PF00126">
    <property type="entry name" value="HTH_1"/>
    <property type="match status" value="1"/>
</dbReference>
<gene>
    <name evidence="5" type="ORF">SS59_10670</name>
</gene>
<protein>
    <submittedName>
        <fullName evidence="5">LysR family transcriptional regulator</fullName>
    </submittedName>
</protein>
<dbReference type="AlphaFoldDB" id="A0A837FFT2"/>
<keyword evidence="2" id="KW-0805">Transcription regulation</keyword>
<dbReference type="Pfam" id="PF03466">
    <property type="entry name" value="LysR_substrate"/>
    <property type="match status" value="1"/>
</dbReference>
<comment type="caution">
    <text evidence="5">The sequence shown here is derived from an EMBL/GenBank/DDBJ whole genome shotgun (WGS) entry which is preliminary data.</text>
</comment>
<dbReference type="InterPro" id="IPR000847">
    <property type="entry name" value="LysR_HTH_N"/>
</dbReference>